<evidence type="ECO:0008006" key="13">
    <source>
        <dbReference type="Google" id="ProtNLM"/>
    </source>
</evidence>
<dbReference type="PROSITE" id="PS50853">
    <property type="entry name" value="FN3"/>
    <property type="match status" value="1"/>
</dbReference>
<dbReference type="InterPro" id="IPR003599">
    <property type="entry name" value="Ig_sub"/>
</dbReference>
<dbReference type="SMART" id="SM00220">
    <property type="entry name" value="S_TKc"/>
    <property type="match status" value="1"/>
</dbReference>
<feature type="domain" description="Protein kinase" evidence="8">
    <location>
        <begin position="718"/>
        <end position="973"/>
    </location>
</feature>
<dbReference type="PANTHER" id="PTHR47633:SF7">
    <property type="entry name" value="TITIN HOMOLOG"/>
    <property type="match status" value="1"/>
</dbReference>
<proteinExistence type="inferred from homology"/>
<dbReference type="InterPro" id="IPR036179">
    <property type="entry name" value="Ig-like_dom_sf"/>
</dbReference>
<dbReference type="InterPro" id="IPR008271">
    <property type="entry name" value="Ser/Thr_kinase_AS"/>
</dbReference>
<reference evidence="11 12" key="1">
    <citation type="submission" date="2022-12" db="EMBL/GenBank/DDBJ databases">
        <title>Chromosome-level genome assembly of true bugs.</title>
        <authorList>
            <person name="Ma L."/>
            <person name="Li H."/>
        </authorList>
    </citation>
    <scope>NUCLEOTIDE SEQUENCE [LARGE SCALE GENOMIC DNA]</scope>
    <source>
        <strain evidence="11">Lab_2022b</strain>
    </source>
</reference>
<dbReference type="CDD" id="cd00063">
    <property type="entry name" value="FN3"/>
    <property type="match status" value="1"/>
</dbReference>
<evidence type="ECO:0000259" key="8">
    <source>
        <dbReference type="PROSITE" id="PS50011"/>
    </source>
</evidence>
<dbReference type="FunFam" id="1.10.510.10:FF:000175">
    <property type="entry name" value="Myosin light chain kinase, smooth muscle"/>
    <property type="match status" value="1"/>
</dbReference>
<dbReference type="SMART" id="SM00408">
    <property type="entry name" value="IGc2"/>
    <property type="match status" value="5"/>
</dbReference>
<feature type="binding site" evidence="6">
    <location>
        <position position="754"/>
    </location>
    <ligand>
        <name>ATP</name>
        <dbReference type="ChEBI" id="CHEBI:30616"/>
    </ligand>
</feature>
<dbReference type="SUPFAM" id="SSF48726">
    <property type="entry name" value="Immunoglobulin"/>
    <property type="match status" value="5"/>
</dbReference>
<dbReference type="CDD" id="cd00096">
    <property type="entry name" value="Ig"/>
    <property type="match status" value="1"/>
</dbReference>
<evidence type="ECO:0000313" key="11">
    <source>
        <dbReference type="EMBL" id="KAK9499591.1"/>
    </source>
</evidence>
<feature type="domain" description="Ig-like" evidence="9">
    <location>
        <begin position="283"/>
        <end position="386"/>
    </location>
</feature>
<dbReference type="GO" id="GO:0009653">
    <property type="term" value="P:anatomical structure morphogenesis"/>
    <property type="evidence" value="ECO:0007669"/>
    <property type="project" value="UniProtKB-ARBA"/>
</dbReference>
<evidence type="ECO:0000256" key="1">
    <source>
        <dbReference type="ARBA" id="ARBA00006692"/>
    </source>
</evidence>
<feature type="compositionally biased region" description="Basic and acidic residues" evidence="7">
    <location>
        <begin position="1051"/>
        <end position="1063"/>
    </location>
</feature>
<feature type="domain" description="Ig-like" evidence="9">
    <location>
        <begin position="506"/>
        <end position="597"/>
    </location>
</feature>
<dbReference type="InterPro" id="IPR003598">
    <property type="entry name" value="Ig_sub2"/>
</dbReference>
<evidence type="ECO:0000256" key="4">
    <source>
        <dbReference type="ARBA" id="ARBA00022840"/>
    </source>
</evidence>
<dbReference type="SMART" id="SM00060">
    <property type="entry name" value="FN3"/>
    <property type="match status" value="1"/>
</dbReference>
<dbReference type="InterPro" id="IPR013098">
    <property type="entry name" value="Ig_I-set"/>
</dbReference>
<dbReference type="InterPro" id="IPR013783">
    <property type="entry name" value="Ig-like_fold"/>
</dbReference>
<comment type="caution">
    <text evidence="11">The sequence shown here is derived from an EMBL/GenBank/DDBJ whole genome shotgun (WGS) entry which is preliminary data.</text>
</comment>
<dbReference type="InterPro" id="IPR036116">
    <property type="entry name" value="FN3_sf"/>
</dbReference>
<keyword evidence="5" id="KW-0393">Immunoglobulin domain</keyword>
<name>A0AAW1CM46_9HEMI</name>
<dbReference type="GO" id="GO:0030154">
    <property type="term" value="P:cell differentiation"/>
    <property type="evidence" value="ECO:0007669"/>
    <property type="project" value="UniProtKB-ARBA"/>
</dbReference>
<sequence length="1148" mass="127525">MIFSGEGHVVKIEPNEVRIADVESLPLVTKPLDDSRCRLGSPVTLECQIKGDPSSILWTKDGILVKKGEKWTDGDNVGIRLDSVSWNDQGLYKCEITNQLGVACTAAYLTVENKEEEQNGQVESCSVAPCVSRHGIEQVEGRLKPRRRVPAKLLTVPHDRVALVGETVRFTCAVRGHPEPTTDWYKDDKLILGSRYTIQEKEDIRSLVMEGVTKDDAGKYTVVVQNGHGEVRASAQLQIVSHEFKKKPLIARDHYQFGRKYRQLQQQFQQQQQQQQKPKNEEPEEESRGDDGDNCGQPVQECTASEGTTFTLTCHTGNENTATSTTSTWYKDGELLVDGGQWTIIETPTESRLTLGPLRSEDSGLYSCHLAGSWGLSRGLIKLTVTPLVTSAVSEINPPLFSKGLPKEVTVLEGKQCTITAIVKGEGPLRVVWSRGDEEIPDCQDMAHISESDGQFSLRIADVFLQDSGLYTCTVYNRHGMAQSHTRLIVIEENLDKTSEAKEEVPAKILSGPNDAVVLMGNRAALSATFAGKPQPTLLWTKAGVEVTANGRVNTITDYEQGVTTLAIDPVCADDSGKYVLTVYNHLATDYHFASLSVEGVPDPPAGRPTAVVIHPGTVRVAWSSPHYDGGSKITGYSVQMSTDQGDSWTTVKDMCYSLSHTLTNLPQVQTCVFRVCSHNIHGSSEPSLESMPLALSQQEEAREEVHFEDGNLFPLKFTTLEELGKGRYGTVHRVKERNTGKEYAAKTVRCIKKEDREKAQEEVQIMNSLKHPKLLQIIGAYENPRDVILVVEYISGGELFERVVADDFTLTEKDCILFMRQICEGVEYMHTQSVVHLDLKPENIMCINRDSHEIKLIDFGLAQRLKPDSQVRVLFGTPEFIAPEIINYEPIGTQTDMWSVGVICYVLLSGLSPFMGDTDAETFANITRADFDFEDEAFDSISEEAKEFISALLVKRKEKRLTASECLSHRWLCQEDTAMSQVKLCTDKLKKFIIRRKWQKTGNAIRALGRMANLSAATRKGIHISGSGGNGVAITGNRMTNINDIASGSEKQRGRQCSERSDSGFSDCSTTGSLSTTNPSSLLADKKYSITEEIEDSMRQITTNEEKLCCEGLKKNQKSTTSRHMAGNNFKKSKNENVQKAFEFWNR</sequence>
<evidence type="ECO:0000256" key="2">
    <source>
        <dbReference type="ARBA" id="ARBA00022737"/>
    </source>
</evidence>
<evidence type="ECO:0000256" key="3">
    <source>
        <dbReference type="ARBA" id="ARBA00022741"/>
    </source>
</evidence>
<accession>A0AAW1CM46</accession>
<dbReference type="InterPro" id="IPR007110">
    <property type="entry name" value="Ig-like_dom"/>
</dbReference>
<feature type="region of interest" description="Disordered" evidence="7">
    <location>
        <begin position="266"/>
        <end position="301"/>
    </location>
</feature>
<feature type="domain" description="Ig-like" evidence="9">
    <location>
        <begin position="398"/>
        <end position="489"/>
    </location>
</feature>
<dbReference type="InterPro" id="IPR011009">
    <property type="entry name" value="Kinase-like_dom_sf"/>
</dbReference>
<dbReference type="GO" id="GO:0004672">
    <property type="term" value="F:protein kinase activity"/>
    <property type="evidence" value="ECO:0007669"/>
    <property type="project" value="InterPro"/>
</dbReference>
<dbReference type="PROSITE" id="PS00108">
    <property type="entry name" value="PROTEIN_KINASE_ST"/>
    <property type="match status" value="1"/>
</dbReference>
<evidence type="ECO:0000259" key="10">
    <source>
        <dbReference type="PROSITE" id="PS50853"/>
    </source>
</evidence>
<protein>
    <recommendedName>
        <fullName evidence="13">Myosin light chain kinase, smooth muscle</fullName>
    </recommendedName>
</protein>
<dbReference type="Gene3D" id="2.60.40.10">
    <property type="entry name" value="Immunoglobulins"/>
    <property type="match status" value="6"/>
</dbReference>
<dbReference type="SUPFAM" id="SSF49265">
    <property type="entry name" value="Fibronectin type III"/>
    <property type="match status" value="1"/>
</dbReference>
<dbReference type="EMBL" id="JAPXFL010000011">
    <property type="protein sequence ID" value="KAK9499591.1"/>
    <property type="molecule type" value="Genomic_DNA"/>
</dbReference>
<feature type="domain" description="Ig-like" evidence="9">
    <location>
        <begin position="150"/>
        <end position="238"/>
    </location>
</feature>
<evidence type="ECO:0000256" key="5">
    <source>
        <dbReference type="ARBA" id="ARBA00023319"/>
    </source>
</evidence>
<feature type="compositionally biased region" description="Polar residues" evidence="7">
    <location>
        <begin position="1064"/>
        <end position="1077"/>
    </location>
</feature>
<dbReference type="Proteomes" id="UP001461498">
    <property type="component" value="Unassembled WGS sequence"/>
</dbReference>
<dbReference type="SUPFAM" id="SSF56112">
    <property type="entry name" value="Protein kinase-like (PK-like)"/>
    <property type="match status" value="1"/>
</dbReference>
<dbReference type="FunFam" id="2.60.40.10:FF:000107">
    <property type="entry name" value="Myosin, light chain kinase a"/>
    <property type="match status" value="2"/>
</dbReference>
<dbReference type="InterPro" id="IPR017441">
    <property type="entry name" value="Protein_kinase_ATP_BS"/>
</dbReference>
<dbReference type="InterPro" id="IPR003961">
    <property type="entry name" value="FN3_dom"/>
</dbReference>
<dbReference type="Pfam" id="PF13927">
    <property type="entry name" value="Ig_3"/>
    <property type="match status" value="1"/>
</dbReference>
<evidence type="ECO:0000256" key="6">
    <source>
        <dbReference type="PROSITE-ProRule" id="PRU10141"/>
    </source>
</evidence>
<evidence type="ECO:0000313" key="12">
    <source>
        <dbReference type="Proteomes" id="UP001461498"/>
    </source>
</evidence>
<dbReference type="GO" id="GO:0005524">
    <property type="term" value="F:ATP binding"/>
    <property type="evidence" value="ECO:0007669"/>
    <property type="project" value="UniProtKB-UniRule"/>
</dbReference>
<keyword evidence="12" id="KW-1185">Reference proteome</keyword>
<dbReference type="Gene3D" id="3.30.200.20">
    <property type="entry name" value="Phosphorylase Kinase, domain 1"/>
    <property type="match status" value="1"/>
</dbReference>
<evidence type="ECO:0000259" key="9">
    <source>
        <dbReference type="PROSITE" id="PS50835"/>
    </source>
</evidence>
<feature type="domain" description="Ig-like" evidence="9">
    <location>
        <begin position="26"/>
        <end position="110"/>
    </location>
</feature>
<gene>
    <name evidence="11" type="ORF">O3M35_002607</name>
</gene>
<dbReference type="Pfam" id="PF00041">
    <property type="entry name" value="fn3"/>
    <property type="match status" value="1"/>
</dbReference>
<feature type="region of interest" description="Disordered" evidence="7">
    <location>
        <begin position="1046"/>
        <end position="1077"/>
    </location>
</feature>
<dbReference type="PROSITE" id="PS50011">
    <property type="entry name" value="PROTEIN_KINASE_DOM"/>
    <property type="match status" value="1"/>
</dbReference>
<feature type="compositionally biased region" description="Low complexity" evidence="7">
    <location>
        <begin position="266"/>
        <end position="276"/>
    </location>
</feature>
<dbReference type="Gene3D" id="1.10.510.10">
    <property type="entry name" value="Transferase(Phosphotransferase) domain 1"/>
    <property type="match status" value="1"/>
</dbReference>
<dbReference type="PANTHER" id="PTHR47633">
    <property type="entry name" value="IMMUNOGLOBULIN"/>
    <property type="match status" value="1"/>
</dbReference>
<dbReference type="Pfam" id="PF00069">
    <property type="entry name" value="Pkinase"/>
    <property type="match status" value="1"/>
</dbReference>
<keyword evidence="4 6" id="KW-0067">ATP-binding</keyword>
<dbReference type="InterPro" id="IPR000719">
    <property type="entry name" value="Prot_kinase_dom"/>
</dbReference>
<evidence type="ECO:0000256" key="7">
    <source>
        <dbReference type="SAM" id="MobiDB-lite"/>
    </source>
</evidence>
<keyword evidence="2" id="KW-0677">Repeat</keyword>
<organism evidence="11 12">
    <name type="scientific">Rhynocoris fuscipes</name>
    <dbReference type="NCBI Taxonomy" id="488301"/>
    <lineage>
        <taxon>Eukaryota</taxon>
        <taxon>Metazoa</taxon>
        <taxon>Ecdysozoa</taxon>
        <taxon>Arthropoda</taxon>
        <taxon>Hexapoda</taxon>
        <taxon>Insecta</taxon>
        <taxon>Pterygota</taxon>
        <taxon>Neoptera</taxon>
        <taxon>Paraneoptera</taxon>
        <taxon>Hemiptera</taxon>
        <taxon>Heteroptera</taxon>
        <taxon>Panheteroptera</taxon>
        <taxon>Cimicomorpha</taxon>
        <taxon>Reduviidae</taxon>
        <taxon>Harpactorinae</taxon>
        <taxon>Harpactorini</taxon>
        <taxon>Rhynocoris</taxon>
    </lineage>
</organism>
<dbReference type="CDD" id="cd14103">
    <property type="entry name" value="STKc_MLCK"/>
    <property type="match status" value="1"/>
</dbReference>
<dbReference type="SMART" id="SM00409">
    <property type="entry name" value="IG"/>
    <property type="match status" value="5"/>
</dbReference>
<dbReference type="PROSITE" id="PS50835">
    <property type="entry name" value="IG_LIKE"/>
    <property type="match status" value="5"/>
</dbReference>
<dbReference type="PROSITE" id="PS00107">
    <property type="entry name" value="PROTEIN_KINASE_ATP"/>
    <property type="match status" value="1"/>
</dbReference>
<dbReference type="Pfam" id="PF07679">
    <property type="entry name" value="I-set"/>
    <property type="match status" value="4"/>
</dbReference>
<feature type="domain" description="Fibronectin type-III" evidence="10">
    <location>
        <begin position="605"/>
        <end position="700"/>
    </location>
</feature>
<dbReference type="AlphaFoldDB" id="A0AAW1CM46"/>
<keyword evidence="3 6" id="KW-0547">Nucleotide-binding</keyword>
<comment type="similarity">
    <text evidence="1">Belongs to the protein kinase superfamily. CAMK Ser/Thr protein kinase family.</text>
</comment>